<gene>
    <name evidence="1" type="ORF">F4560_003659</name>
</gene>
<accession>A0A7W9M1F3</accession>
<evidence type="ECO:0000313" key="1">
    <source>
        <dbReference type="EMBL" id="MBB5803891.1"/>
    </source>
</evidence>
<name>A0A7W9M1F3_9PSEU</name>
<protein>
    <submittedName>
        <fullName evidence="1">Uncharacterized protein</fullName>
    </submittedName>
</protein>
<evidence type="ECO:0000313" key="2">
    <source>
        <dbReference type="Proteomes" id="UP000552097"/>
    </source>
</evidence>
<sequence>MRTWLGSWPGWQIWCVAATGLAAREFSLIAFATEMFDLQRRHGIHAAPELIFPLLSLLMKGRFGSR</sequence>
<proteinExistence type="predicted"/>
<dbReference type="Proteomes" id="UP000552097">
    <property type="component" value="Unassembled WGS sequence"/>
</dbReference>
<dbReference type="AlphaFoldDB" id="A0A7W9M1F3"/>
<organism evidence="1 2">
    <name type="scientific">Saccharothrix ecbatanensis</name>
    <dbReference type="NCBI Taxonomy" id="1105145"/>
    <lineage>
        <taxon>Bacteria</taxon>
        <taxon>Bacillati</taxon>
        <taxon>Actinomycetota</taxon>
        <taxon>Actinomycetes</taxon>
        <taxon>Pseudonocardiales</taxon>
        <taxon>Pseudonocardiaceae</taxon>
        <taxon>Saccharothrix</taxon>
    </lineage>
</organism>
<reference evidence="1 2" key="1">
    <citation type="submission" date="2020-08" db="EMBL/GenBank/DDBJ databases">
        <title>Sequencing the genomes of 1000 actinobacteria strains.</title>
        <authorList>
            <person name="Klenk H.-P."/>
        </authorList>
    </citation>
    <scope>NUCLEOTIDE SEQUENCE [LARGE SCALE GENOMIC DNA]</scope>
    <source>
        <strain evidence="1 2">DSM 45486</strain>
    </source>
</reference>
<keyword evidence="2" id="KW-1185">Reference proteome</keyword>
<dbReference type="RefSeq" id="WP_246477833.1">
    <property type="nucleotide sequence ID" value="NZ_JACHMO010000001.1"/>
</dbReference>
<comment type="caution">
    <text evidence="1">The sequence shown here is derived from an EMBL/GenBank/DDBJ whole genome shotgun (WGS) entry which is preliminary data.</text>
</comment>
<dbReference type="EMBL" id="JACHMO010000001">
    <property type="protein sequence ID" value="MBB5803891.1"/>
    <property type="molecule type" value="Genomic_DNA"/>
</dbReference>